<keyword evidence="4 11" id="KW-0812">Transmembrane</keyword>
<evidence type="ECO:0000313" key="16">
    <source>
        <dbReference type="Proteomes" id="UP000281245"/>
    </source>
</evidence>
<reference evidence="16 17" key="1">
    <citation type="journal article" date="2018" name="BMC Genomics">
        <title>Genomic evidence for intraspecific hybridization in a clonal and extremely halotolerant yeast.</title>
        <authorList>
            <person name="Gostincar C."/>
            <person name="Stajich J.E."/>
            <person name="Zupancic J."/>
            <person name="Zalar P."/>
            <person name="Gunde-Cimerman N."/>
        </authorList>
    </citation>
    <scope>NUCLEOTIDE SEQUENCE [LARGE SCALE GENOMIC DNA]</scope>
    <source>
        <strain evidence="15 17">EXF-6654</strain>
        <strain evidence="14 16">EXF-6656</strain>
    </source>
</reference>
<comment type="caution">
    <text evidence="14">The sequence shown here is derived from an EMBL/GenBank/DDBJ whole genome shotgun (WGS) entry which is preliminary data.</text>
</comment>
<keyword evidence="5 12" id="KW-0732">Signal</keyword>
<dbReference type="GO" id="GO:0071555">
    <property type="term" value="P:cell wall organization"/>
    <property type="evidence" value="ECO:0007669"/>
    <property type="project" value="UniProtKB-KW"/>
</dbReference>
<feature type="compositionally biased region" description="Basic and acidic residues" evidence="10">
    <location>
        <begin position="244"/>
        <end position="256"/>
    </location>
</feature>
<evidence type="ECO:0000313" key="14">
    <source>
        <dbReference type="EMBL" id="RMX83291.1"/>
    </source>
</evidence>
<feature type="domain" description="V-type proton ATPase subunit S1/VOA1 transmembrane" evidence="13">
    <location>
        <begin position="311"/>
        <end position="346"/>
    </location>
</feature>
<dbReference type="Proteomes" id="UP000281245">
    <property type="component" value="Unassembled WGS sequence"/>
</dbReference>
<proteinExistence type="inferred from homology"/>
<evidence type="ECO:0000256" key="7">
    <source>
        <dbReference type="ARBA" id="ARBA00022989"/>
    </source>
</evidence>
<keyword evidence="6" id="KW-0256">Endoplasmic reticulum</keyword>
<dbReference type="EMBL" id="QWIK01001174">
    <property type="protein sequence ID" value="RMX96875.1"/>
    <property type="molecule type" value="Genomic_DNA"/>
</dbReference>
<dbReference type="OrthoDB" id="9985059at2759"/>
<feature type="signal peptide" evidence="12">
    <location>
        <begin position="1"/>
        <end position="19"/>
    </location>
</feature>
<evidence type="ECO:0000313" key="15">
    <source>
        <dbReference type="EMBL" id="RMX96875.1"/>
    </source>
</evidence>
<evidence type="ECO:0000256" key="11">
    <source>
        <dbReference type="SAM" id="Phobius"/>
    </source>
</evidence>
<keyword evidence="7 11" id="KW-1133">Transmembrane helix</keyword>
<feature type="transmembrane region" description="Helical" evidence="11">
    <location>
        <begin position="309"/>
        <end position="337"/>
    </location>
</feature>
<evidence type="ECO:0000256" key="8">
    <source>
        <dbReference type="ARBA" id="ARBA00023136"/>
    </source>
</evidence>
<evidence type="ECO:0000256" key="3">
    <source>
        <dbReference type="ARBA" id="ARBA00022089"/>
    </source>
</evidence>
<evidence type="ECO:0000256" key="4">
    <source>
        <dbReference type="ARBA" id="ARBA00022692"/>
    </source>
</evidence>
<name>A0A3M6WXX5_HORWE</name>
<evidence type="ECO:0000256" key="2">
    <source>
        <dbReference type="ARBA" id="ARBA00008203"/>
    </source>
</evidence>
<dbReference type="EMBL" id="QWIJ01000362">
    <property type="protein sequence ID" value="RMX83291.1"/>
    <property type="molecule type" value="Genomic_DNA"/>
</dbReference>
<dbReference type="GO" id="GO:0006078">
    <property type="term" value="P:(1-&gt;6)-beta-D-glucan biosynthetic process"/>
    <property type="evidence" value="ECO:0007669"/>
    <property type="project" value="TreeGrafter"/>
</dbReference>
<comment type="similarity">
    <text evidence="2">Belongs to the BIG1 family.</text>
</comment>
<evidence type="ECO:0000259" key="13">
    <source>
        <dbReference type="Pfam" id="PF20520"/>
    </source>
</evidence>
<evidence type="ECO:0000256" key="9">
    <source>
        <dbReference type="ARBA" id="ARBA00023316"/>
    </source>
</evidence>
<feature type="chain" id="PRO_5033798478" description="Protein BIG1" evidence="12">
    <location>
        <begin position="20"/>
        <end position="358"/>
    </location>
</feature>
<evidence type="ECO:0000256" key="5">
    <source>
        <dbReference type="ARBA" id="ARBA00022729"/>
    </source>
</evidence>
<dbReference type="GO" id="GO:0009272">
    <property type="term" value="P:fungal-type cell wall biogenesis"/>
    <property type="evidence" value="ECO:0007669"/>
    <property type="project" value="TreeGrafter"/>
</dbReference>
<dbReference type="PANTHER" id="PTHR28285:SF1">
    <property type="entry name" value="PROTEIN BIG1"/>
    <property type="match status" value="1"/>
</dbReference>
<accession>A0A3M6WXX5</accession>
<gene>
    <name evidence="15" type="ORF">D0868_10943</name>
    <name evidence="14" type="ORF">D0869_05414</name>
</gene>
<dbReference type="GO" id="GO:0005789">
    <property type="term" value="C:endoplasmic reticulum membrane"/>
    <property type="evidence" value="ECO:0007669"/>
    <property type="project" value="UniProtKB-SubCell"/>
</dbReference>
<protein>
    <recommendedName>
        <fullName evidence="3">Protein BIG1</fullName>
    </recommendedName>
</protein>
<dbReference type="PANTHER" id="PTHR28285">
    <property type="entry name" value="PROTEIN BIG1"/>
    <property type="match status" value="1"/>
</dbReference>
<organism evidence="14 16">
    <name type="scientific">Hortaea werneckii</name>
    <name type="common">Black yeast</name>
    <name type="synonym">Cladosporium werneckii</name>
    <dbReference type="NCBI Taxonomy" id="91943"/>
    <lineage>
        <taxon>Eukaryota</taxon>
        <taxon>Fungi</taxon>
        <taxon>Dikarya</taxon>
        <taxon>Ascomycota</taxon>
        <taxon>Pezizomycotina</taxon>
        <taxon>Dothideomycetes</taxon>
        <taxon>Dothideomycetidae</taxon>
        <taxon>Mycosphaerellales</taxon>
        <taxon>Teratosphaeriaceae</taxon>
        <taxon>Hortaea</taxon>
    </lineage>
</organism>
<dbReference type="Pfam" id="PF20520">
    <property type="entry name" value="Ac45-VOA1_TM"/>
    <property type="match status" value="1"/>
</dbReference>
<dbReference type="InterPro" id="IPR046756">
    <property type="entry name" value="VAS1/VOA1_TM"/>
</dbReference>
<sequence length="358" mass="39171">MLSRTVPALLLAACSGVQALQNASPFVMFSSDSSRPNPIASQQIASGQHLSSQLVQDFARCDDHLYILLAQSGLRSEDVRDASSMPKLSKRIATLQAAQGQVAEIPNVLGGIDALSVANNGANECIENHLGLRSEKDEAGWGDRELVGNYITMPRLPYDLAVTKTASEREKMLKETDEYISTRLSKLDKAGKSYTLIYTSRPAGSGSPTTEHVDLPYEMDDPYPSALHTDLKRDLDHHRKQAHSAREKGGDNKHNNTDNTQTDFGLFEKYQFLTPGKLLPHHRTNPPLLPLSLSLSISHRHDLTHADPFISALFMGLSVTILLLLILYVGLTAIAGLEVSYAAFSKDMGPQAQNKGKQ</sequence>
<dbReference type="AlphaFoldDB" id="A0A3M6WXX5"/>
<evidence type="ECO:0000256" key="1">
    <source>
        <dbReference type="ARBA" id="ARBA00004115"/>
    </source>
</evidence>
<feature type="region of interest" description="Disordered" evidence="10">
    <location>
        <begin position="235"/>
        <end position="260"/>
    </location>
</feature>
<evidence type="ECO:0000256" key="6">
    <source>
        <dbReference type="ARBA" id="ARBA00022824"/>
    </source>
</evidence>
<dbReference type="Proteomes" id="UP000282582">
    <property type="component" value="Unassembled WGS sequence"/>
</dbReference>
<dbReference type="InterPro" id="IPR037654">
    <property type="entry name" value="Big1"/>
</dbReference>
<keyword evidence="8 11" id="KW-0472">Membrane</keyword>
<evidence type="ECO:0000256" key="10">
    <source>
        <dbReference type="SAM" id="MobiDB-lite"/>
    </source>
</evidence>
<keyword evidence="9" id="KW-0961">Cell wall biogenesis/degradation</keyword>
<comment type="subcellular location">
    <subcellularLocation>
        <location evidence="1">Endoplasmic reticulum membrane</location>
        <topology evidence="1">Single-pass type I membrane protein</topology>
    </subcellularLocation>
</comment>
<evidence type="ECO:0000256" key="12">
    <source>
        <dbReference type="SAM" id="SignalP"/>
    </source>
</evidence>
<evidence type="ECO:0000313" key="17">
    <source>
        <dbReference type="Proteomes" id="UP000282582"/>
    </source>
</evidence>